<feature type="transmembrane region" description="Helical" evidence="6">
    <location>
        <begin position="37"/>
        <end position="58"/>
    </location>
</feature>
<feature type="transmembrane region" description="Helical" evidence="6">
    <location>
        <begin position="187"/>
        <end position="210"/>
    </location>
</feature>
<dbReference type="EMBL" id="PNYC01000004">
    <property type="protein sequence ID" value="PMS37380.1"/>
    <property type="molecule type" value="Genomic_DNA"/>
</dbReference>
<dbReference type="Gene3D" id="1.10.3730.20">
    <property type="match status" value="1"/>
</dbReference>
<dbReference type="InterPro" id="IPR000620">
    <property type="entry name" value="EamA_dom"/>
</dbReference>
<dbReference type="Pfam" id="PF00892">
    <property type="entry name" value="EamA"/>
    <property type="match status" value="2"/>
</dbReference>
<dbReference type="PANTHER" id="PTHR42920">
    <property type="entry name" value="OS03G0707200 PROTEIN-RELATED"/>
    <property type="match status" value="1"/>
</dbReference>
<accession>A0A2N7X710</accession>
<keyword evidence="3 6" id="KW-0812">Transmembrane</keyword>
<feature type="transmembrane region" description="Helical" evidence="6">
    <location>
        <begin position="78"/>
        <end position="100"/>
    </location>
</feature>
<evidence type="ECO:0000256" key="3">
    <source>
        <dbReference type="ARBA" id="ARBA00022692"/>
    </source>
</evidence>
<comment type="subcellular location">
    <subcellularLocation>
        <location evidence="1">Cell membrane</location>
        <topology evidence="1">Multi-pass membrane protein</topology>
    </subcellularLocation>
</comment>
<feature type="transmembrane region" description="Helical" evidence="6">
    <location>
        <begin position="133"/>
        <end position="151"/>
    </location>
</feature>
<evidence type="ECO:0000313" key="8">
    <source>
        <dbReference type="EMBL" id="PMS37380.1"/>
    </source>
</evidence>
<feature type="domain" description="EamA" evidence="7">
    <location>
        <begin position="160"/>
        <end position="289"/>
    </location>
</feature>
<dbReference type="OrthoDB" id="9794287at2"/>
<feature type="transmembrane region" description="Helical" evidence="6">
    <location>
        <begin position="251"/>
        <end position="268"/>
    </location>
</feature>
<dbReference type="Proteomes" id="UP000235777">
    <property type="component" value="Unassembled WGS sequence"/>
</dbReference>
<evidence type="ECO:0000256" key="1">
    <source>
        <dbReference type="ARBA" id="ARBA00004651"/>
    </source>
</evidence>
<evidence type="ECO:0000256" key="5">
    <source>
        <dbReference type="ARBA" id="ARBA00023136"/>
    </source>
</evidence>
<protein>
    <submittedName>
        <fullName evidence="8">EamA/RhaT family transporter</fullName>
    </submittedName>
</protein>
<reference evidence="8 9" key="1">
    <citation type="submission" date="2018-01" db="EMBL/GenBank/DDBJ databases">
        <title>Whole genome analyses suggest that Burkholderia sensu lato contains two further novel genera in the rhizoxinica-symbiotica group Mycetohabitans gen. nov., and Trinickia gen. nov.: implications for the evolution of diazotrophy and nodulation in the Burkholderiaceae.</title>
        <authorList>
            <person name="Estrada-de los Santos P."/>
            <person name="Palmer M."/>
            <person name="Chavez-Ramirez B."/>
            <person name="Beukes C."/>
            <person name="Steenkamp E.T."/>
            <person name="Hirsch A.M."/>
            <person name="Manyaka P."/>
            <person name="Maluk M."/>
            <person name="Lafos M."/>
            <person name="Crook M."/>
            <person name="Gross E."/>
            <person name="Simon M.F."/>
            <person name="Bueno dos Reis Junior F."/>
            <person name="Poole P.S."/>
            <person name="Venter S.N."/>
            <person name="James E.K."/>
        </authorList>
    </citation>
    <scope>NUCLEOTIDE SEQUENCE [LARGE SCALE GENOMIC DNA]</scope>
    <source>
        <strain evidence="8 9">JPY 581</strain>
    </source>
</reference>
<feature type="transmembrane region" description="Helical" evidence="6">
    <location>
        <begin position="274"/>
        <end position="291"/>
    </location>
</feature>
<feature type="transmembrane region" description="Helical" evidence="6">
    <location>
        <begin position="106"/>
        <end position="126"/>
    </location>
</feature>
<feature type="transmembrane region" description="Helical" evidence="6">
    <location>
        <begin position="157"/>
        <end position="175"/>
    </location>
</feature>
<organism evidence="8 9">
    <name type="scientific">Trinickia symbiotica</name>
    <dbReference type="NCBI Taxonomy" id="863227"/>
    <lineage>
        <taxon>Bacteria</taxon>
        <taxon>Pseudomonadati</taxon>
        <taxon>Pseudomonadota</taxon>
        <taxon>Betaproteobacteria</taxon>
        <taxon>Burkholderiales</taxon>
        <taxon>Burkholderiaceae</taxon>
        <taxon>Trinickia</taxon>
    </lineage>
</organism>
<evidence type="ECO:0000313" key="9">
    <source>
        <dbReference type="Proteomes" id="UP000235777"/>
    </source>
</evidence>
<dbReference type="SUPFAM" id="SSF103481">
    <property type="entry name" value="Multidrug resistance efflux transporter EmrE"/>
    <property type="match status" value="2"/>
</dbReference>
<keyword evidence="4 6" id="KW-1133">Transmembrane helix</keyword>
<feature type="transmembrane region" description="Helical" evidence="6">
    <location>
        <begin position="216"/>
        <end position="239"/>
    </location>
</feature>
<evidence type="ECO:0000259" key="7">
    <source>
        <dbReference type="Pfam" id="PF00892"/>
    </source>
</evidence>
<dbReference type="InterPro" id="IPR051258">
    <property type="entry name" value="Diverse_Substrate_Transporter"/>
</dbReference>
<dbReference type="PANTHER" id="PTHR42920:SF11">
    <property type="entry name" value="INNER MEMBRANE PROTEIN YTFF"/>
    <property type="match status" value="1"/>
</dbReference>
<feature type="domain" description="EamA" evidence="7">
    <location>
        <begin position="7"/>
        <end position="150"/>
    </location>
</feature>
<gene>
    <name evidence="8" type="ORF">C0Z20_08710</name>
</gene>
<dbReference type="GO" id="GO:0005886">
    <property type="term" value="C:plasma membrane"/>
    <property type="evidence" value="ECO:0007669"/>
    <property type="project" value="UniProtKB-SubCell"/>
</dbReference>
<evidence type="ECO:0000256" key="2">
    <source>
        <dbReference type="ARBA" id="ARBA00022475"/>
    </source>
</evidence>
<dbReference type="RefSeq" id="WP_018440106.1">
    <property type="nucleotide sequence ID" value="NZ_KB890168.1"/>
</dbReference>
<comment type="caution">
    <text evidence="8">The sequence shown here is derived from an EMBL/GenBank/DDBJ whole genome shotgun (WGS) entry which is preliminary data.</text>
</comment>
<keyword evidence="5 6" id="KW-0472">Membrane</keyword>
<proteinExistence type="predicted"/>
<keyword evidence="2" id="KW-1003">Cell membrane</keyword>
<dbReference type="STRING" id="863227.GCA_000373005_01550"/>
<keyword evidence="9" id="KW-1185">Reference proteome</keyword>
<dbReference type="InterPro" id="IPR037185">
    <property type="entry name" value="EmrE-like"/>
</dbReference>
<sequence>MNPRFTAILTALVAAALFGAATPLAKALLGSTSAFMVAGLFYLGSGLGLSIAIVVRRLSVDRTGNKHIDGAGIQKSELPWLAGAIVAGGVAGPALLMLGLSTTPAASSSLLLNLEGVLTAVIAWVVFRENVDLQIFLGMVAIVAGGILLSWQPGGHGLAAGALLIVGACLCWAIDNNLTRRVSTNDAMVIAGLKGLVAGPVNLAIAFVAGAHLPSALTIAAAMLTGFAGYGVSLVLFVVALRHLGTARTGAYFSVAPLFGVVLSLAIWPAWPPALFWIAAGLMAIGVWLHVRERHEHEHTHEPLMHAHRHRHDEHHQHEHDFPYSGEEPHVHPHSHLPITHTHAHFPDIHHRHRH</sequence>
<evidence type="ECO:0000256" key="6">
    <source>
        <dbReference type="SAM" id="Phobius"/>
    </source>
</evidence>
<name>A0A2N7X710_9BURK</name>
<dbReference type="AlphaFoldDB" id="A0A2N7X710"/>
<evidence type="ECO:0000256" key="4">
    <source>
        <dbReference type="ARBA" id="ARBA00022989"/>
    </source>
</evidence>